<dbReference type="KEGG" id="sclf:BB341_00455"/>
<evidence type="ECO:0000256" key="1">
    <source>
        <dbReference type="SAM" id="Phobius"/>
    </source>
</evidence>
<keyword evidence="3" id="KW-1185">Reference proteome</keyword>
<organism evidence="2 3">
    <name type="scientific">Streptomyces clavuligerus</name>
    <dbReference type="NCBI Taxonomy" id="1901"/>
    <lineage>
        <taxon>Bacteria</taxon>
        <taxon>Bacillati</taxon>
        <taxon>Actinomycetota</taxon>
        <taxon>Actinomycetes</taxon>
        <taxon>Kitasatosporales</taxon>
        <taxon>Streptomycetaceae</taxon>
        <taxon>Streptomyces</taxon>
    </lineage>
</organism>
<feature type="transmembrane region" description="Helical" evidence="1">
    <location>
        <begin position="236"/>
        <end position="257"/>
    </location>
</feature>
<keyword evidence="1" id="KW-1133">Transmembrane helix</keyword>
<dbReference type="STRING" id="1901.BB341_00455"/>
<dbReference type="GeneID" id="93727993"/>
<protein>
    <submittedName>
        <fullName evidence="2">Uncharacterized protein</fullName>
    </submittedName>
</protein>
<gene>
    <name evidence="2" type="ORF">SCLAV_5619</name>
</gene>
<keyword evidence="1" id="KW-0812">Transmembrane</keyword>
<accession>E2Q1R0</accession>
<dbReference type="eggNOG" id="ENOG5031UAJ">
    <property type="taxonomic scope" value="Bacteria"/>
</dbReference>
<reference evidence="2 3" key="1">
    <citation type="journal article" date="2010" name="Genome Biol. Evol.">
        <title>The sequence of a 1.8-mb bacterial linear plasmid reveals a rich evolutionary reservoir of secondary metabolic pathways.</title>
        <authorList>
            <person name="Medema M.H."/>
            <person name="Trefzer A."/>
            <person name="Kovalchuk A."/>
            <person name="van den Berg M."/>
            <person name="Mueller U."/>
            <person name="Heijne W."/>
            <person name="Wu L."/>
            <person name="Alam M.T."/>
            <person name="Ronning C.M."/>
            <person name="Nierman W.C."/>
            <person name="Bovenberg R.A.L."/>
            <person name="Breitling R."/>
            <person name="Takano E."/>
        </authorList>
    </citation>
    <scope>NUCLEOTIDE SEQUENCE [LARGE SCALE GENOMIC DNA]</scope>
    <source>
        <strain evidence="3">ATCC 27064 / DSM 738 / JCM 4710 / NBRC 13307 / NCIMB 12785 / NRRL 3585 / VKM Ac-602</strain>
    </source>
</reference>
<sequence>MSGAAGRTPAGGTRGRWWRRAPRACWLPLWHWASGRADGVRRPTGPFLMTRSVLLPVVALTALGLAAVAHSVPAGRTEQLRDRHAPALAELTRTRVSLTLARYEAERRLGGVAGQPLRQTALVGLGERYPSLLAQAAQSLNNAAQTGALRRSQEQEIRVVSGLVVAYDGLIDWANDQQNSDGLRRAGLAYAAGLLGDGRGPEGSTAVLDRLRTLERELRADAARRSGWSALTAGTALAAVVAALLFVLLVVGTLAFLRRRIRVHSLPLAGCAAPVLLVLALLGFGTAGQHRSQQYIGQTVAALARVSADRDAADRGAGNRIRDEIESQILAERTIARERDRLAVRLADTHPPGWTRWTALALIPGAAAALACGYTLFHYNRRHLMIRRRTR</sequence>
<name>E2Q1R0_STRCL</name>
<dbReference type="Proteomes" id="UP000002357">
    <property type="component" value="Chromosome"/>
</dbReference>
<proteinExistence type="predicted"/>
<keyword evidence="1" id="KW-0472">Membrane</keyword>
<evidence type="ECO:0000313" key="2">
    <source>
        <dbReference type="EMBL" id="EFG10686.1"/>
    </source>
</evidence>
<dbReference type="AlphaFoldDB" id="E2Q1R0"/>
<dbReference type="EMBL" id="CM000913">
    <property type="protein sequence ID" value="EFG10686.1"/>
    <property type="molecule type" value="Genomic_DNA"/>
</dbReference>
<evidence type="ECO:0000313" key="3">
    <source>
        <dbReference type="Proteomes" id="UP000002357"/>
    </source>
</evidence>
<feature type="transmembrane region" description="Helical" evidence="1">
    <location>
        <begin position="357"/>
        <end position="379"/>
    </location>
</feature>
<feature type="transmembrane region" description="Helical" evidence="1">
    <location>
        <begin position="266"/>
        <end position="285"/>
    </location>
</feature>
<dbReference type="RefSeq" id="WP_003962786.1">
    <property type="nucleotide sequence ID" value="NZ_CM000913.1"/>
</dbReference>
<dbReference type="OrthoDB" id="4108772at2"/>